<name>A0ABP5RVV5_9ACTN</name>
<dbReference type="PANTHER" id="PTHR30629">
    <property type="entry name" value="PROPHAGE INTEGRASE"/>
    <property type="match status" value="1"/>
</dbReference>
<dbReference type="Gene3D" id="1.10.150.130">
    <property type="match status" value="1"/>
</dbReference>
<dbReference type="InterPro" id="IPR004107">
    <property type="entry name" value="Integrase_SAM-like_N"/>
</dbReference>
<dbReference type="InterPro" id="IPR044068">
    <property type="entry name" value="CB"/>
</dbReference>
<evidence type="ECO:0000256" key="4">
    <source>
        <dbReference type="ARBA" id="ARBA00023172"/>
    </source>
</evidence>
<dbReference type="Gene3D" id="1.10.443.10">
    <property type="entry name" value="Intergrase catalytic core"/>
    <property type="match status" value="1"/>
</dbReference>
<dbReference type="SUPFAM" id="SSF56349">
    <property type="entry name" value="DNA breaking-rejoining enzymes"/>
    <property type="match status" value="1"/>
</dbReference>
<evidence type="ECO:0000313" key="9">
    <source>
        <dbReference type="Proteomes" id="UP001500305"/>
    </source>
</evidence>
<feature type="domain" description="Tyr recombinase" evidence="6">
    <location>
        <begin position="174"/>
        <end position="375"/>
    </location>
</feature>
<organism evidence="8 9">
    <name type="scientific">Kitasatospora cystarginea</name>
    <dbReference type="NCBI Taxonomy" id="58350"/>
    <lineage>
        <taxon>Bacteria</taxon>
        <taxon>Bacillati</taxon>
        <taxon>Actinomycetota</taxon>
        <taxon>Actinomycetes</taxon>
        <taxon>Kitasatosporales</taxon>
        <taxon>Streptomycetaceae</taxon>
        <taxon>Kitasatospora</taxon>
    </lineage>
</organism>
<dbReference type="Proteomes" id="UP001500305">
    <property type="component" value="Unassembled WGS sequence"/>
</dbReference>
<evidence type="ECO:0000259" key="7">
    <source>
        <dbReference type="PROSITE" id="PS51900"/>
    </source>
</evidence>
<evidence type="ECO:0000256" key="2">
    <source>
        <dbReference type="ARBA" id="ARBA00022908"/>
    </source>
</evidence>
<dbReference type="InterPro" id="IPR011010">
    <property type="entry name" value="DNA_brk_join_enz"/>
</dbReference>
<dbReference type="PANTHER" id="PTHR30629:SF2">
    <property type="entry name" value="PROPHAGE INTEGRASE INTS-RELATED"/>
    <property type="match status" value="1"/>
</dbReference>
<reference evidence="9" key="1">
    <citation type="journal article" date="2019" name="Int. J. Syst. Evol. Microbiol.">
        <title>The Global Catalogue of Microorganisms (GCM) 10K type strain sequencing project: providing services to taxonomists for standard genome sequencing and annotation.</title>
        <authorList>
            <consortium name="The Broad Institute Genomics Platform"/>
            <consortium name="The Broad Institute Genome Sequencing Center for Infectious Disease"/>
            <person name="Wu L."/>
            <person name="Ma J."/>
        </authorList>
    </citation>
    <scope>NUCLEOTIDE SEQUENCE [LARGE SCALE GENOMIC DNA]</scope>
    <source>
        <strain evidence="9">JCM 7356</strain>
    </source>
</reference>
<gene>
    <name evidence="8" type="ORF">GCM10010430_70990</name>
</gene>
<dbReference type="InterPro" id="IPR050808">
    <property type="entry name" value="Phage_Integrase"/>
</dbReference>
<keyword evidence="2" id="KW-0229">DNA integration</keyword>
<dbReference type="InterPro" id="IPR002104">
    <property type="entry name" value="Integrase_catalytic"/>
</dbReference>
<keyword evidence="9" id="KW-1185">Reference proteome</keyword>
<dbReference type="Pfam" id="PF00589">
    <property type="entry name" value="Phage_integrase"/>
    <property type="match status" value="1"/>
</dbReference>
<dbReference type="PROSITE" id="PS51900">
    <property type="entry name" value="CB"/>
    <property type="match status" value="1"/>
</dbReference>
<keyword evidence="4" id="KW-0233">DNA recombination</keyword>
<evidence type="ECO:0000259" key="6">
    <source>
        <dbReference type="PROSITE" id="PS51898"/>
    </source>
</evidence>
<proteinExistence type="inferred from homology"/>
<accession>A0ABP5RVV5</accession>
<evidence type="ECO:0000256" key="3">
    <source>
        <dbReference type="ARBA" id="ARBA00023125"/>
    </source>
</evidence>
<sequence length="397" mass="44067">MDRRPIGARCPRLMADPLHGSWAYAVDMPTNGEGRSTRRRSGYRTREDAAYALQSVLNAEVTGVFEDRKLTVGAFLLEWVALKKRTLKPSTAAAYDKCVRRELIPVFGRMRLKDLSSRHVAAWQADLRQQGRGAPTVYRLGATLRSALSHAVHKERLISYNAAEGAIGARPAAAERLCWTSIQVAAFLRHNALHYRDQAADVFEVMLGTGMRRGEVLGLHWEDVHFMERKIFVRWTLATIDNNELHLCAPKTKASRNWVSVNPRVLAALQRQADYQQALLPPGAPLRGLVFASADGAPLRPQYLLNQLRRRQAEVGLPQITIHDLRHTVATIMITSGVPIAVVSKALRHSTIATTINIYGHLLKHAADDAVNALTQAYELAATDLDDWPGFGARDAA</sequence>
<comment type="similarity">
    <text evidence="1">Belongs to the 'phage' integrase family.</text>
</comment>
<evidence type="ECO:0000313" key="8">
    <source>
        <dbReference type="EMBL" id="GAA2274786.1"/>
    </source>
</evidence>
<dbReference type="CDD" id="cd01189">
    <property type="entry name" value="INT_ICEBs1_C_like"/>
    <property type="match status" value="1"/>
</dbReference>
<evidence type="ECO:0000256" key="1">
    <source>
        <dbReference type="ARBA" id="ARBA00008857"/>
    </source>
</evidence>
<dbReference type="Pfam" id="PF14659">
    <property type="entry name" value="Phage_int_SAM_3"/>
    <property type="match status" value="1"/>
</dbReference>
<protein>
    <submittedName>
        <fullName evidence="8">Site-specific integrase</fullName>
    </submittedName>
</protein>
<dbReference type="EMBL" id="BAAATR010000050">
    <property type="protein sequence ID" value="GAA2274786.1"/>
    <property type="molecule type" value="Genomic_DNA"/>
</dbReference>
<evidence type="ECO:0000256" key="5">
    <source>
        <dbReference type="PROSITE-ProRule" id="PRU01248"/>
    </source>
</evidence>
<dbReference type="InterPro" id="IPR013762">
    <property type="entry name" value="Integrase-like_cat_sf"/>
</dbReference>
<keyword evidence="3 5" id="KW-0238">DNA-binding</keyword>
<feature type="domain" description="Core-binding (CB)" evidence="7">
    <location>
        <begin position="70"/>
        <end position="152"/>
    </location>
</feature>
<dbReference type="PROSITE" id="PS51898">
    <property type="entry name" value="TYR_RECOMBINASE"/>
    <property type="match status" value="1"/>
</dbReference>
<dbReference type="InterPro" id="IPR010998">
    <property type="entry name" value="Integrase_recombinase_N"/>
</dbReference>
<comment type="caution">
    <text evidence="8">The sequence shown here is derived from an EMBL/GenBank/DDBJ whole genome shotgun (WGS) entry which is preliminary data.</text>
</comment>